<organism evidence="1 2">
    <name type="scientific">Scyliorhinus torazame</name>
    <name type="common">Cloudy catshark</name>
    <name type="synonym">Catulus torazame</name>
    <dbReference type="NCBI Taxonomy" id="75743"/>
    <lineage>
        <taxon>Eukaryota</taxon>
        <taxon>Metazoa</taxon>
        <taxon>Chordata</taxon>
        <taxon>Craniata</taxon>
        <taxon>Vertebrata</taxon>
        <taxon>Chondrichthyes</taxon>
        <taxon>Elasmobranchii</taxon>
        <taxon>Galeomorphii</taxon>
        <taxon>Galeoidea</taxon>
        <taxon>Carcharhiniformes</taxon>
        <taxon>Scyliorhinidae</taxon>
        <taxon>Scyliorhinus</taxon>
    </lineage>
</organism>
<comment type="caution">
    <text evidence="1">The sequence shown here is derived from an EMBL/GenBank/DDBJ whole genome shotgun (WGS) entry which is preliminary data.</text>
</comment>
<dbReference type="EMBL" id="BFAA01002873">
    <property type="protein sequence ID" value="GCB65723.1"/>
    <property type="molecule type" value="Genomic_DNA"/>
</dbReference>
<accession>A0A401NXX7</accession>
<evidence type="ECO:0000313" key="2">
    <source>
        <dbReference type="Proteomes" id="UP000288216"/>
    </source>
</evidence>
<evidence type="ECO:0000313" key="1">
    <source>
        <dbReference type="EMBL" id="GCB65723.1"/>
    </source>
</evidence>
<proteinExistence type="predicted"/>
<protein>
    <submittedName>
        <fullName evidence="1">Uncharacterized protein</fullName>
    </submittedName>
</protein>
<sequence>TSECRQLKRVETSPQQLLVEGCVCVGVGERSWNRERLPFLLDCQPGRKLIFMGKS</sequence>
<feature type="non-terminal residue" evidence="1">
    <location>
        <position position="1"/>
    </location>
</feature>
<name>A0A401NXX7_SCYTO</name>
<keyword evidence="2" id="KW-1185">Reference proteome</keyword>
<dbReference type="AlphaFoldDB" id="A0A401NXX7"/>
<reference evidence="1 2" key="1">
    <citation type="journal article" date="2018" name="Nat. Ecol. Evol.">
        <title>Shark genomes provide insights into elasmobranch evolution and the origin of vertebrates.</title>
        <authorList>
            <person name="Hara Y"/>
            <person name="Yamaguchi K"/>
            <person name="Onimaru K"/>
            <person name="Kadota M"/>
            <person name="Koyanagi M"/>
            <person name="Keeley SD"/>
            <person name="Tatsumi K"/>
            <person name="Tanaka K"/>
            <person name="Motone F"/>
            <person name="Kageyama Y"/>
            <person name="Nozu R"/>
            <person name="Adachi N"/>
            <person name="Nishimura O"/>
            <person name="Nakagawa R"/>
            <person name="Tanegashima C"/>
            <person name="Kiyatake I"/>
            <person name="Matsumoto R"/>
            <person name="Murakumo K"/>
            <person name="Nishida K"/>
            <person name="Terakita A"/>
            <person name="Kuratani S"/>
            <person name="Sato K"/>
            <person name="Hyodo S Kuraku.S."/>
        </authorList>
    </citation>
    <scope>NUCLEOTIDE SEQUENCE [LARGE SCALE GENOMIC DNA]</scope>
</reference>
<gene>
    <name evidence="1" type="ORF">scyTo_0007775</name>
</gene>
<dbReference type="Proteomes" id="UP000288216">
    <property type="component" value="Unassembled WGS sequence"/>
</dbReference>